<dbReference type="GO" id="GO:0003723">
    <property type="term" value="F:RNA binding"/>
    <property type="evidence" value="ECO:0007669"/>
    <property type="project" value="InterPro"/>
</dbReference>
<dbReference type="PANTHER" id="PTHR18034:SF4">
    <property type="entry name" value="NUCLEOLAR MIF4G DOMAIN-CONTAINING PROTEIN 1"/>
    <property type="match status" value="1"/>
</dbReference>
<dbReference type="Pfam" id="PF02847">
    <property type="entry name" value="MA3"/>
    <property type="match status" value="1"/>
</dbReference>
<comment type="caution">
    <text evidence="6">The sequence shown here is derived from an EMBL/GenBank/DDBJ whole genome shotgun (WGS) entry which is preliminary data.</text>
</comment>
<dbReference type="InterPro" id="IPR050781">
    <property type="entry name" value="CWC22_splicing_factor"/>
</dbReference>
<dbReference type="PROSITE" id="PS51366">
    <property type="entry name" value="MI"/>
    <property type="match status" value="1"/>
</dbReference>
<dbReference type="OrthoDB" id="361797at2759"/>
<accession>A0A9W8DMI2</accession>
<feature type="compositionally biased region" description="Polar residues" evidence="4">
    <location>
        <begin position="400"/>
        <end position="409"/>
    </location>
</feature>
<keyword evidence="3" id="KW-0539">Nucleus</keyword>
<feature type="compositionally biased region" description="Acidic residues" evidence="4">
    <location>
        <begin position="86"/>
        <end position="101"/>
    </location>
</feature>
<gene>
    <name evidence="6" type="primary">SGD1_2</name>
    <name evidence="6" type="ORF">IWQ60_010631</name>
</gene>
<dbReference type="GO" id="GO:0042274">
    <property type="term" value="P:ribosomal small subunit biogenesis"/>
    <property type="evidence" value="ECO:0007669"/>
    <property type="project" value="TreeGrafter"/>
</dbReference>
<dbReference type="InterPro" id="IPR016024">
    <property type="entry name" value="ARM-type_fold"/>
</dbReference>
<feature type="compositionally biased region" description="Acidic residues" evidence="4">
    <location>
        <begin position="231"/>
        <end position="251"/>
    </location>
</feature>
<evidence type="ECO:0000259" key="5">
    <source>
        <dbReference type="PROSITE" id="PS51366"/>
    </source>
</evidence>
<dbReference type="SUPFAM" id="SSF48371">
    <property type="entry name" value="ARM repeat"/>
    <property type="match status" value="1"/>
</dbReference>
<feature type="region of interest" description="Disordered" evidence="4">
    <location>
        <begin position="150"/>
        <end position="282"/>
    </location>
</feature>
<feature type="compositionally biased region" description="Basic residues" evidence="4">
    <location>
        <begin position="47"/>
        <end position="56"/>
    </location>
</feature>
<organism evidence="6 7">
    <name type="scientific">Tieghemiomyces parasiticus</name>
    <dbReference type="NCBI Taxonomy" id="78921"/>
    <lineage>
        <taxon>Eukaryota</taxon>
        <taxon>Fungi</taxon>
        <taxon>Fungi incertae sedis</taxon>
        <taxon>Zoopagomycota</taxon>
        <taxon>Kickxellomycotina</taxon>
        <taxon>Dimargaritomycetes</taxon>
        <taxon>Dimargaritales</taxon>
        <taxon>Dimargaritaceae</taxon>
        <taxon>Tieghemiomyces</taxon>
    </lineage>
</organism>
<feature type="compositionally biased region" description="Acidic residues" evidence="4">
    <location>
        <begin position="173"/>
        <end position="212"/>
    </location>
</feature>
<dbReference type="AlphaFoldDB" id="A0A9W8DMI2"/>
<dbReference type="InterPro" id="IPR003890">
    <property type="entry name" value="MIF4G-like_typ-3"/>
</dbReference>
<evidence type="ECO:0000256" key="2">
    <source>
        <dbReference type="ARBA" id="ARBA00006856"/>
    </source>
</evidence>
<reference evidence="6" key="1">
    <citation type="submission" date="2022-07" db="EMBL/GenBank/DDBJ databases">
        <title>Phylogenomic reconstructions and comparative analyses of Kickxellomycotina fungi.</title>
        <authorList>
            <person name="Reynolds N.K."/>
            <person name="Stajich J.E."/>
            <person name="Barry K."/>
            <person name="Grigoriev I.V."/>
            <person name="Crous P."/>
            <person name="Smith M.E."/>
        </authorList>
    </citation>
    <scope>NUCLEOTIDE SEQUENCE</scope>
    <source>
        <strain evidence="6">RSA 861</strain>
    </source>
</reference>
<evidence type="ECO:0000256" key="3">
    <source>
        <dbReference type="ARBA" id="ARBA00023242"/>
    </source>
</evidence>
<dbReference type="Pfam" id="PF02854">
    <property type="entry name" value="MIF4G"/>
    <property type="match status" value="1"/>
</dbReference>
<dbReference type="SMART" id="SM00544">
    <property type="entry name" value="MA3"/>
    <property type="match status" value="1"/>
</dbReference>
<dbReference type="Proteomes" id="UP001150569">
    <property type="component" value="Unassembled WGS sequence"/>
</dbReference>
<evidence type="ECO:0000256" key="1">
    <source>
        <dbReference type="ARBA" id="ARBA00004604"/>
    </source>
</evidence>
<protein>
    <submittedName>
        <fullName evidence="6">Suppressor of glycerol defect</fullName>
    </submittedName>
</protein>
<dbReference type="Gene3D" id="1.25.40.180">
    <property type="match status" value="1"/>
</dbReference>
<feature type="region of interest" description="Disordered" evidence="4">
    <location>
        <begin position="711"/>
        <end position="738"/>
    </location>
</feature>
<keyword evidence="7" id="KW-1185">Reference proteome</keyword>
<dbReference type="InterPro" id="IPR003891">
    <property type="entry name" value="Initiation_fac_eIF4g_MI"/>
</dbReference>
<feature type="region of interest" description="Disordered" evidence="4">
    <location>
        <begin position="395"/>
        <end position="415"/>
    </location>
</feature>
<evidence type="ECO:0000313" key="6">
    <source>
        <dbReference type="EMBL" id="KAJ1910486.1"/>
    </source>
</evidence>
<proteinExistence type="inferred from homology"/>
<dbReference type="SMART" id="SM00543">
    <property type="entry name" value="MIF4G"/>
    <property type="match status" value="1"/>
</dbReference>
<dbReference type="EMBL" id="JANBPT010001044">
    <property type="protein sequence ID" value="KAJ1910486.1"/>
    <property type="molecule type" value="Genomic_DNA"/>
</dbReference>
<feature type="compositionally biased region" description="Basic residues" evidence="4">
    <location>
        <begin position="1"/>
        <end position="14"/>
    </location>
</feature>
<name>A0A9W8DMI2_9FUNG</name>
<feature type="region of interest" description="Disordered" evidence="4">
    <location>
        <begin position="1"/>
        <end position="114"/>
    </location>
</feature>
<dbReference type="GO" id="GO:0005730">
    <property type="term" value="C:nucleolus"/>
    <property type="evidence" value="ECO:0007669"/>
    <property type="project" value="UniProtKB-SubCell"/>
</dbReference>
<comment type="similarity">
    <text evidence="2">Belongs to the CWC22 family.</text>
</comment>
<evidence type="ECO:0000313" key="7">
    <source>
        <dbReference type="Proteomes" id="UP001150569"/>
    </source>
</evidence>
<feature type="compositionally biased region" description="Basic and acidic residues" evidence="4">
    <location>
        <begin position="163"/>
        <end position="172"/>
    </location>
</feature>
<dbReference type="PANTHER" id="PTHR18034">
    <property type="entry name" value="CELL CYCLE CONTROL PROTEIN CWF22-RELATED"/>
    <property type="match status" value="1"/>
</dbReference>
<sequence>MKTKAQRKAAKRHGPAPPGSRRPNKRSKGNPTDRPQPARKPGPSQRSKPRRPAPPKRHGEYPSDEDGTDEEIDSDEALGAGSVAGSDEDESDYDISSDEDGGGPAIPGQDVEDAEMRRLEKQLGFNKKSSKAIAKELASDGLDFILDGLNVGSGKSSLASRSRLAEQNKGADETVDPLDDFADFSDEEASVSGDDDSEEDDSEENGSGDSDSEAGSNRNGKRPARERGASDTDDTGASDDGESEVADDSDDDRAKAAIDSPVGTKASESQSVTGRYVPPHLRARLGGDSERMVKIRRQLQGLLNRLSESNLEPILGEVEALYRKYPRAEVTTAFTSLILQSVTSRSSLLDTFVSLTAAFVAAVYRSAGVEAAAHFVQETITQFDQAYARGQAQLARPADTTASGTNGTANEPEETELETISKECINLVALVCELYNFQVLAASLVYDLLRLFTGSVNELNVELLLKVVKTSGLQLRHDDPALLKEIISEVNRAVAQVGVGSLNARTHFMIDVLTQLRTNRLRDNRTGHADSVVRLKKFLGNLSARRSTHVEALRVTLDDIRNVGTQGRWWLVGASWTNEGAVAARASLAPTTLGAALADGSKVTQELLDQARKQNMNTDVRKSIFLTLMTSADYADAHNRLTELGLKRNQEREIVHVLVQSCGSEKVFNPFYALVAQNLCNGNQRFKMTFQFALWDFLRLLGEKEVGGLNQKATREGGDGATLSDDDEEEGGGGGRGSTGKGIGLHRLVNIARLYAYLVNHGALSLLILKSINFTKVQPKTHILLQMLFIQVFSCRREKSRADYQTLIDTFTKVATFNVTLSRGILYYLHAFVRKSKLIKDDAERELVQWGCKVAKEIIESHRATEDLGFD</sequence>
<feature type="compositionally biased region" description="Acidic residues" evidence="4">
    <location>
        <begin position="62"/>
        <end position="76"/>
    </location>
</feature>
<evidence type="ECO:0000256" key="4">
    <source>
        <dbReference type="SAM" id="MobiDB-lite"/>
    </source>
</evidence>
<comment type="subcellular location">
    <subcellularLocation>
        <location evidence="1">Nucleus</location>
        <location evidence="1">Nucleolus</location>
    </subcellularLocation>
</comment>
<feature type="domain" description="MI" evidence="5">
    <location>
        <begin position="619"/>
        <end position="774"/>
    </location>
</feature>